<protein>
    <submittedName>
        <fullName evidence="2">Hydrolytic ATP binding site of dynein motor region D1-domain-containing protein</fullName>
    </submittedName>
</protein>
<dbReference type="InterPro" id="IPR027417">
    <property type="entry name" value="P-loop_NTPase"/>
</dbReference>
<evidence type="ECO:0000259" key="1">
    <source>
        <dbReference type="Pfam" id="PF12774"/>
    </source>
</evidence>
<dbReference type="Gene3D" id="3.40.50.300">
    <property type="entry name" value="P-loop containing nucleotide triphosphate hydrolases"/>
    <property type="match status" value="2"/>
</dbReference>
<dbReference type="Pfam" id="PF12774">
    <property type="entry name" value="AAA_6"/>
    <property type="match status" value="1"/>
</dbReference>
<dbReference type="GO" id="GO:0005881">
    <property type="term" value="C:cytoplasmic microtubule"/>
    <property type="evidence" value="ECO:0007669"/>
    <property type="project" value="TreeGrafter"/>
</dbReference>
<dbReference type="Proteomes" id="UP001153365">
    <property type="component" value="Unassembled WGS sequence"/>
</dbReference>
<feature type="domain" description="Dynein heavy chain hydrolytic ATP-binding dynein motor region" evidence="1">
    <location>
        <begin position="140"/>
        <end position="250"/>
    </location>
</feature>
<comment type="caution">
    <text evidence="2">The sequence shown here is derived from an EMBL/GenBank/DDBJ whole genome shotgun (WGS) entry which is preliminary data.</text>
</comment>
<evidence type="ECO:0000313" key="3">
    <source>
        <dbReference type="Proteomes" id="UP001153365"/>
    </source>
</evidence>
<dbReference type="GO" id="GO:0005868">
    <property type="term" value="C:cytoplasmic dynein complex"/>
    <property type="evidence" value="ECO:0007669"/>
    <property type="project" value="TreeGrafter"/>
</dbReference>
<dbReference type="GO" id="GO:0007018">
    <property type="term" value="P:microtubule-based movement"/>
    <property type="evidence" value="ECO:0007669"/>
    <property type="project" value="InterPro"/>
</dbReference>
<sequence length="446" mass="49838">MFAGLLALIIDQDLTRKENMCSREGREIPFPTPIILKNSQKINNRLSKVESQMKVYLANYSLVVLVAQSGISLKGPLQIVLKTLDVLALVRDVIRLLIKDNSVSRFEWLYHMRFYLEVSVANPIESLSIHMANAVFPYGFKYLGTFDFQATGRIFVGLFQVGAWGYFDGANRLEERILSAVSHLIQSIKLGLGAISFDQSAEVEIVGNMLWINTNRGIVITMNPGYAGRSNLPDNLKLFRSMAMTRPVGGAIIASVDQREQCILIQSVTETIVSKLVAEHLKEHIHHIVSERHLVVGNVWSQKVAYVYQIQNIQHRLMMVGPLATGKTGAWRALLGALGRLVGLKVVSYVVDSKAISKDFVYDSLNPTTPEWNFGLFTNIICKIIDNVGDEVSKQHWIIFMAIVLDDSKLLTLPIGKRLGLPNNVRIIFEVESLNIPPLPLSVSVE</sequence>
<dbReference type="PANTHER" id="PTHR10676:SF314">
    <property type="entry name" value="CYTOPLASMIC DYNEIN 1 HEAVY CHAIN 1"/>
    <property type="match status" value="1"/>
</dbReference>
<dbReference type="GO" id="GO:0045505">
    <property type="term" value="F:dynein intermediate chain binding"/>
    <property type="evidence" value="ECO:0007669"/>
    <property type="project" value="InterPro"/>
</dbReference>
<dbReference type="GO" id="GO:0031122">
    <property type="term" value="P:cytoplasmic microtubule organization"/>
    <property type="evidence" value="ECO:0007669"/>
    <property type="project" value="TreeGrafter"/>
</dbReference>
<evidence type="ECO:0000313" key="2">
    <source>
        <dbReference type="EMBL" id="CAH7688048.1"/>
    </source>
</evidence>
<dbReference type="GO" id="GO:0005524">
    <property type="term" value="F:ATP binding"/>
    <property type="evidence" value="ECO:0007669"/>
    <property type="project" value="InterPro"/>
</dbReference>
<dbReference type="GO" id="GO:0051959">
    <property type="term" value="F:dynein light intermediate chain binding"/>
    <property type="evidence" value="ECO:0007669"/>
    <property type="project" value="InterPro"/>
</dbReference>
<dbReference type="EMBL" id="CALTRL010005948">
    <property type="protein sequence ID" value="CAH7688048.1"/>
    <property type="molecule type" value="Genomic_DNA"/>
</dbReference>
<reference evidence="2" key="1">
    <citation type="submission" date="2022-06" db="EMBL/GenBank/DDBJ databases">
        <authorList>
            <consortium name="SYNGENTA / RWTH Aachen University"/>
        </authorList>
    </citation>
    <scope>NUCLEOTIDE SEQUENCE</scope>
</reference>
<dbReference type="InterPro" id="IPR026983">
    <property type="entry name" value="DHC"/>
</dbReference>
<dbReference type="GO" id="GO:0008569">
    <property type="term" value="F:minus-end-directed microtubule motor activity"/>
    <property type="evidence" value="ECO:0007669"/>
    <property type="project" value="TreeGrafter"/>
</dbReference>
<keyword evidence="3" id="KW-1185">Reference proteome</keyword>
<dbReference type="PANTHER" id="PTHR10676">
    <property type="entry name" value="DYNEIN HEAVY CHAIN FAMILY PROTEIN"/>
    <property type="match status" value="1"/>
</dbReference>
<name>A0AAV0BMV2_PHAPC</name>
<accession>A0AAV0BMV2</accession>
<organism evidence="2 3">
    <name type="scientific">Phakopsora pachyrhizi</name>
    <name type="common">Asian soybean rust disease fungus</name>
    <dbReference type="NCBI Taxonomy" id="170000"/>
    <lineage>
        <taxon>Eukaryota</taxon>
        <taxon>Fungi</taxon>
        <taxon>Dikarya</taxon>
        <taxon>Basidiomycota</taxon>
        <taxon>Pucciniomycotina</taxon>
        <taxon>Pucciniomycetes</taxon>
        <taxon>Pucciniales</taxon>
        <taxon>Phakopsoraceae</taxon>
        <taxon>Phakopsora</taxon>
    </lineage>
</organism>
<proteinExistence type="predicted"/>
<dbReference type="GO" id="GO:0007097">
    <property type="term" value="P:nuclear migration"/>
    <property type="evidence" value="ECO:0007669"/>
    <property type="project" value="TreeGrafter"/>
</dbReference>
<dbReference type="InterPro" id="IPR035699">
    <property type="entry name" value="AAA_6"/>
</dbReference>
<dbReference type="AlphaFoldDB" id="A0AAV0BMV2"/>
<dbReference type="GO" id="GO:0005938">
    <property type="term" value="C:cell cortex"/>
    <property type="evidence" value="ECO:0007669"/>
    <property type="project" value="TreeGrafter"/>
</dbReference>
<gene>
    <name evidence="2" type="ORF">PPACK8108_LOCUS22947</name>
</gene>
<dbReference type="GO" id="GO:0007052">
    <property type="term" value="P:mitotic spindle organization"/>
    <property type="evidence" value="ECO:0007669"/>
    <property type="project" value="TreeGrafter"/>
</dbReference>